<dbReference type="InterPro" id="IPR012337">
    <property type="entry name" value="RNaseH-like_sf"/>
</dbReference>
<evidence type="ECO:0000256" key="5">
    <source>
        <dbReference type="ARBA" id="ARBA00022918"/>
    </source>
</evidence>
<dbReference type="Pfam" id="PF17921">
    <property type="entry name" value="Integrase_H2C2"/>
    <property type="match status" value="1"/>
</dbReference>
<dbReference type="GO" id="GO:0042575">
    <property type="term" value="C:DNA polymerase complex"/>
    <property type="evidence" value="ECO:0007669"/>
    <property type="project" value="UniProtKB-ARBA"/>
</dbReference>
<dbReference type="CDD" id="cd01647">
    <property type="entry name" value="RT_LTR"/>
    <property type="match status" value="1"/>
</dbReference>
<evidence type="ECO:0000256" key="4">
    <source>
        <dbReference type="ARBA" id="ARBA00022759"/>
    </source>
</evidence>
<reference evidence="9 10" key="1">
    <citation type="submission" date="2015-04" db="EMBL/GenBank/DDBJ databases">
        <title>Lasius niger genome sequencing.</title>
        <authorList>
            <person name="Konorov E.A."/>
            <person name="Nikitin M.A."/>
            <person name="Kirill M.V."/>
            <person name="Chang P."/>
        </authorList>
    </citation>
    <scope>NUCLEOTIDE SEQUENCE [LARGE SCALE GENOMIC DNA]</scope>
    <source>
        <tissue evidence="9">Whole</tissue>
    </source>
</reference>
<dbReference type="AlphaFoldDB" id="A0A0J7N3P8"/>
<dbReference type="OrthoDB" id="7700898at2759"/>
<accession>A0A0J7N3P8</accession>
<dbReference type="Gene3D" id="1.10.340.70">
    <property type="match status" value="1"/>
</dbReference>
<dbReference type="SUPFAM" id="SSF56672">
    <property type="entry name" value="DNA/RNA polymerases"/>
    <property type="match status" value="1"/>
</dbReference>
<keyword evidence="2" id="KW-0548">Nucleotidyltransferase</keyword>
<comment type="caution">
    <text evidence="9">The sequence shown here is derived from an EMBL/GenBank/DDBJ whole genome shotgun (WGS) entry which is preliminary data.</text>
</comment>
<dbReference type="InterPro" id="IPR036397">
    <property type="entry name" value="RNaseH_sf"/>
</dbReference>
<feature type="domain" description="Integrase catalytic" evidence="8">
    <location>
        <begin position="458"/>
        <end position="619"/>
    </location>
</feature>
<dbReference type="Gene3D" id="3.30.420.10">
    <property type="entry name" value="Ribonuclease H-like superfamily/Ribonuclease H"/>
    <property type="match status" value="1"/>
</dbReference>
<evidence type="ECO:0000259" key="7">
    <source>
        <dbReference type="PROSITE" id="PS50878"/>
    </source>
</evidence>
<dbReference type="PROSITE" id="PS50994">
    <property type="entry name" value="INTEGRASE"/>
    <property type="match status" value="1"/>
</dbReference>
<keyword evidence="4 9" id="KW-0378">Hydrolase</keyword>
<dbReference type="InterPro" id="IPR043502">
    <property type="entry name" value="DNA/RNA_pol_sf"/>
</dbReference>
<dbReference type="PROSITE" id="PS50878">
    <property type="entry name" value="RT_POL"/>
    <property type="match status" value="1"/>
</dbReference>
<dbReference type="SUPFAM" id="SSF53098">
    <property type="entry name" value="Ribonuclease H-like"/>
    <property type="match status" value="1"/>
</dbReference>
<dbReference type="Pfam" id="PF00078">
    <property type="entry name" value="RVT_1"/>
    <property type="match status" value="1"/>
</dbReference>
<keyword evidence="3" id="KW-0540">Nuclease</keyword>
<dbReference type="GO" id="GO:0003964">
    <property type="term" value="F:RNA-directed DNA polymerase activity"/>
    <property type="evidence" value="ECO:0007669"/>
    <property type="project" value="UniProtKB-KW"/>
</dbReference>
<feature type="domain" description="Reverse transcriptase" evidence="7">
    <location>
        <begin position="1"/>
        <end position="169"/>
    </location>
</feature>
<dbReference type="InterPro" id="IPR050951">
    <property type="entry name" value="Retrovirus_Pol_polyprotein"/>
</dbReference>
<dbReference type="Gene3D" id="3.10.10.10">
    <property type="entry name" value="HIV Type 1 Reverse Transcriptase, subunit A, domain 1"/>
    <property type="match status" value="1"/>
</dbReference>
<dbReference type="EC" id="2.7.7.49" evidence="1"/>
<dbReference type="Pfam" id="PF00665">
    <property type="entry name" value="rve"/>
    <property type="match status" value="1"/>
</dbReference>
<evidence type="ECO:0000259" key="8">
    <source>
        <dbReference type="PROSITE" id="PS50994"/>
    </source>
</evidence>
<dbReference type="InterPro" id="IPR000477">
    <property type="entry name" value="RT_dom"/>
</dbReference>
<proteinExistence type="predicted"/>
<keyword evidence="4 9" id="KW-0255">Endonuclease</keyword>
<dbReference type="Pfam" id="PF17919">
    <property type="entry name" value="RT_RNaseH_2"/>
    <property type="match status" value="1"/>
</dbReference>
<dbReference type="FunFam" id="3.10.20.370:FF:000001">
    <property type="entry name" value="Retrovirus-related Pol polyprotein from transposon 17.6-like protein"/>
    <property type="match status" value="1"/>
</dbReference>
<evidence type="ECO:0000256" key="3">
    <source>
        <dbReference type="ARBA" id="ARBA00022722"/>
    </source>
</evidence>
<dbReference type="Gene3D" id="3.30.70.270">
    <property type="match status" value="2"/>
</dbReference>
<keyword evidence="5" id="KW-0695">RNA-directed DNA polymerase</keyword>
<gene>
    <name evidence="9" type="ORF">RF55_13422</name>
</gene>
<keyword evidence="6" id="KW-0511">Multifunctional enzyme</keyword>
<evidence type="ECO:0000256" key="2">
    <source>
        <dbReference type="ARBA" id="ARBA00022695"/>
    </source>
</evidence>
<sequence length="645" mass="73634">MELPHRRSAKNDGTHRFCIDFRKLNAVSRKDAYPLPHIAATLDKLRGARYLSTLDLRNGYWQVSLAPESRAATAFTVPGKGLMQFKTMPFGLHSAPATFQRLLDSVLGPELKPNVLVYLDDIVVASRTFDEHLEHLAEVFRRLRSAKLRVNTDKCHFCLDSLKYLGHIVDRQGIRTDPSKMSAITNWPTPTSLKQVRQFLDVASWYRRFIADFSTIAAPLTRLTCKNARWVWTEAADTAFCRLKKALTSAPVLACPDFNRPFILQTDASAHGLGAVLTQQLDEGKRVIAYASRILNPAERNYSATELECLAVVWGICRMRDYCGVTGLPWSPITSLLQAGSAGGSTRCNRTISRLNYQLRNGHLHRHILHELNFREIPTDDQWKRCIPTPQRQTLLERLHDDPAAGHLGIAKTMVRIAQLYYWPGMFRDIARYVRACTAYMAHKASQQRPAGNLQATPVTAPWQQVSIDLVGPLPRSNRGHNWLLTLQDRFTKWIEVAPLRKATAENVTRALTDRLVYWHGCPQWLISDNGTQLKSMQLENLLTCFGIRHRVTPPYTPQCNPVERERHYNLRRRNWRPQIGEWVWKKNRALSDKAKAFNAKLAPQFVGPLEVRKIISPVIVDLRDAQGRWNRHIHLQELKSHTGA</sequence>
<dbReference type="Proteomes" id="UP000036403">
    <property type="component" value="Unassembled WGS sequence"/>
</dbReference>
<dbReference type="FunFam" id="1.10.340.70:FF:000001">
    <property type="entry name" value="Retrovirus-related Pol polyprotein from transposon gypsy-like Protein"/>
    <property type="match status" value="1"/>
</dbReference>
<dbReference type="InterPro" id="IPR041577">
    <property type="entry name" value="RT_RNaseH_2"/>
</dbReference>
<name>A0A0J7N3P8_LASNI</name>
<dbReference type="GO" id="GO:0003676">
    <property type="term" value="F:nucleic acid binding"/>
    <property type="evidence" value="ECO:0007669"/>
    <property type="project" value="InterPro"/>
</dbReference>
<dbReference type="GO" id="GO:0004519">
    <property type="term" value="F:endonuclease activity"/>
    <property type="evidence" value="ECO:0007669"/>
    <property type="project" value="UniProtKB-KW"/>
</dbReference>
<dbReference type="InterPro" id="IPR043128">
    <property type="entry name" value="Rev_trsase/Diguanyl_cyclase"/>
</dbReference>
<evidence type="ECO:0000313" key="9">
    <source>
        <dbReference type="EMBL" id="KMQ87325.1"/>
    </source>
</evidence>
<keyword evidence="2" id="KW-0808">Transferase</keyword>
<evidence type="ECO:0000313" key="10">
    <source>
        <dbReference type="Proteomes" id="UP000036403"/>
    </source>
</evidence>
<dbReference type="Gene3D" id="3.10.20.370">
    <property type="match status" value="1"/>
</dbReference>
<dbReference type="PANTHER" id="PTHR37984">
    <property type="entry name" value="PROTEIN CBG26694"/>
    <property type="match status" value="1"/>
</dbReference>
<evidence type="ECO:0000256" key="1">
    <source>
        <dbReference type="ARBA" id="ARBA00012493"/>
    </source>
</evidence>
<dbReference type="InterPro" id="IPR041588">
    <property type="entry name" value="Integrase_H2C2"/>
</dbReference>
<dbReference type="PaxDb" id="67767-A0A0J7N3P8"/>
<evidence type="ECO:0000256" key="6">
    <source>
        <dbReference type="ARBA" id="ARBA00023268"/>
    </source>
</evidence>
<dbReference type="GO" id="GO:0015074">
    <property type="term" value="P:DNA integration"/>
    <property type="evidence" value="ECO:0007669"/>
    <property type="project" value="InterPro"/>
</dbReference>
<organism evidence="9 10">
    <name type="scientific">Lasius niger</name>
    <name type="common">Black garden ant</name>
    <dbReference type="NCBI Taxonomy" id="67767"/>
    <lineage>
        <taxon>Eukaryota</taxon>
        <taxon>Metazoa</taxon>
        <taxon>Ecdysozoa</taxon>
        <taxon>Arthropoda</taxon>
        <taxon>Hexapoda</taxon>
        <taxon>Insecta</taxon>
        <taxon>Pterygota</taxon>
        <taxon>Neoptera</taxon>
        <taxon>Endopterygota</taxon>
        <taxon>Hymenoptera</taxon>
        <taxon>Apocrita</taxon>
        <taxon>Aculeata</taxon>
        <taxon>Formicoidea</taxon>
        <taxon>Formicidae</taxon>
        <taxon>Formicinae</taxon>
        <taxon>Lasius</taxon>
        <taxon>Lasius</taxon>
    </lineage>
</organism>
<dbReference type="InterPro" id="IPR001584">
    <property type="entry name" value="Integrase_cat-core"/>
</dbReference>
<dbReference type="FunFam" id="3.30.70.270:FF:000115">
    <property type="entry name" value="Polyprotein of retroviral origin, putative"/>
    <property type="match status" value="1"/>
</dbReference>
<protein>
    <recommendedName>
        <fullName evidence="1">RNA-directed DNA polymerase</fullName>
        <ecNumber evidence="1">2.7.7.49</ecNumber>
    </recommendedName>
</protein>
<dbReference type="PANTHER" id="PTHR37984:SF5">
    <property type="entry name" value="PROTEIN NYNRIN-LIKE"/>
    <property type="match status" value="1"/>
</dbReference>
<dbReference type="EMBL" id="LBMM01010673">
    <property type="protein sequence ID" value="KMQ87325.1"/>
    <property type="molecule type" value="Genomic_DNA"/>
</dbReference>
<keyword evidence="10" id="KW-1185">Reference proteome</keyword>
<dbReference type="STRING" id="67767.A0A0J7N3P8"/>